<dbReference type="Proteomes" id="UP001431783">
    <property type="component" value="Unassembled WGS sequence"/>
</dbReference>
<dbReference type="AlphaFoldDB" id="A0AAW1U875"/>
<comment type="caution">
    <text evidence="1">The sequence shown here is derived from an EMBL/GenBank/DDBJ whole genome shotgun (WGS) entry which is preliminary data.</text>
</comment>
<proteinExistence type="predicted"/>
<dbReference type="EMBL" id="JARQZJ010000063">
    <property type="protein sequence ID" value="KAK9879912.1"/>
    <property type="molecule type" value="Genomic_DNA"/>
</dbReference>
<name>A0AAW1U875_9CUCU</name>
<accession>A0AAW1U875</accession>
<reference evidence="1 2" key="1">
    <citation type="submission" date="2023-03" db="EMBL/GenBank/DDBJ databases">
        <title>Genome insight into feeding habits of ladybird beetles.</title>
        <authorList>
            <person name="Li H.-S."/>
            <person name="Huang Y.-H."/>
            <person name="Pang H."/>
        </authorList>
    </citation>
    <scope>NUCLEOTIDE SEQUENCE [LARGE SCALE GENOMIC DNA]</scope>
    <source>
        <strain evidence="1">SYSU_2023b</strain>
        <tissue evidence="1">Whole body</tissue>
    </source>
</reference>
<sequence>MSDRTTRCQRFIDSLGNLKVISSFAENKADMEDQLYTSILLSNCSLCTDQMVIIVMSTFSYNKWNRFKFLTLTRKFQLEPGIQEPTRINSCTETCIDNIFTNMHVTQVEVIPTNISDHTCQKITMTLTSSSKIKSVYIRQISDTAEE</sequence>
<organism evidence="1 2">
    <name type="scientific">Henosepilachna vigintioctopunctata</name>
    <dbReference type="NCBI Taxonomy" id="420089"/>
    <lineage>
        <taxon>Eukaryota</taxon>
        <taxon>Metazoa</taxon>
        <taxon>Ecdysozoa</taxon>
        <taxon>Arthropoda</taxon>
        <taxon>Hexapoda</taxon>
        <taxon>Insecta</taxon>
        <taxon>Pterygota</taxon>
        <taxon>Neoptera</taxon>
        <taxon>Endopterygota</taxon>
        <taxon>Coleoptera</taxon>
        <taxon>Polyphaga</taxon>
        <taxon>Cucujiformia</taxon>
        <taxon>Coccinelloidea</taxon>
        <taxon>Coccinellidae</taxon>
        <taxon>Epilachninae</taxon>
        <taxon>Epilachnini</taxon>
        <taxon>Henosepilachna</taxon>
    </lineage>
</organism>
<protein>
    <submittedName>
        <fullName evidence="1">Uncharacterized protein</fullName>
    </submittedName>
</protein>
<evidence type="ECO:0000313" key="2">
    <source>
        <dbReference type="Proteomes" id="UP001431783"/>
    </source>
</evidence>
<gene>
    <name evidence="1" type="ORF">WA026_008413</name>
</gene>
<keyword evidence="2" id="KW-1185">Reference proteome</keyword>
<evidence type="ECO:0000313" key="1">
    <source>
        <dbReference type="EMBL" id="KAK9879912.1"/>
    </source>
</evidence>